<dbReference type="RefSeq" id="WP_318702740.1">
    <property type="nucleotide sequence ID" value="NZ_CALWMU010000015.1"/>
</dbReference>
<sequence>MDIAGLSTQMAVTSLQAKVGTAVLGKAMDTSEALGAGLVEMIDAAAMERSVYPELGANIDMRI</sequence>
<dbReference type="InterPro" id="IPR025906">
    <property type="entry name" value="YjfB_motility"/>
</dbReference>
<dbReference type="Proteomes" id="UP000824265">
    <property type="component" value="Unassembled WGS sequence"/>
</dbReference>
<organism evidence="1 2">
    <name type="scientific">Candidatus Acetatifactor stercoripullorum</name>
    <dbReference type="NCBI Taxonomy" id="2838414"/>
    <lineage>
        <taxon>Bacteria</taxon>
        <taxon>Bacillati</taxon>
        <taxon>Bacillota</taxon>
        <taxon>Clostridia</taxon>
        <taxon>Lachnospirales</taxon>
        <taxon>Lachnospiraceae</taxon>
        <taxon>Acetatifactor</taxon>
    </lineage>
</organism>
<reference evidence="1" key="2">
    <citation type="submission" date="2021-04" db="EMBL/GenBank/DDBJ databases">
        <authorList>
            <person name="Gilroy R."/>
        </authorList>
    </citation>
    <scope>NUCLEOTIDE SEQUENCE</scope>
    <source>
        <strain evidence="1">CHK195-6426</strain>
    </source>
</reference>
<evidence type="ECO:0000313" key="1">
    <source>
        <dbReference type="EMBL" id="HIW79981.1"/>
    </source>
</evidence>
<comment type="caution">
    <text evidence="1">The sequence shown here is derived from an EMBL/GenBank/DDBJ whole genome shotgun (WGS) entry which is preliminary data.</text>
</comment>
<reference evidence="1" key="1">
    <citation type="journal article" date="2021" name="PeerJ">
        <title>Extensive microbial diversity within the chicken gut microbiome revealed by metagenomics and culture.</title>
        <authorList>
            <person name="Gilroy R."/>
            <person name="Ravi A."/>
            <person name="Getino M."/>
            <person name="Pursley I."/>
            <person name="Horton D.L."/>
            <person name="Alikhan N.F."/>
            <person name="Baker D."/>
            <person name="Gharbi K."/>
            <person name="Hall N."/>
            <person name="Watson M."/>
            <person name="Adriaenssens E.M."/>
            <person name="Foster-Nyarko E."/>
            <person name="Jarju S."/>
            <person name="Secka A."/>
            <person name="Antonio M."/>
            <person name="Oren A."/>
            <person name="Chaudhuri R.R."/>
            <person name="La Ragione R."/>
            <person name="Hildebrand F."/>
            <person name="Pallen M.J."/>
        </authorList>
    </citation>
    <scope>NUCLEOTIDE SEQUENCE</scope>
    <source>
        <strain evidence="1">CHK195-6426</strain>
    </source>
</reference>
<accession>A0A9D1UAY1</accession>
<evidence type="ECO:0000313" key="2">
    <source>
        <dbReference type="Proteomes" id="UP000824265"/>
    </source>
</evidence>
<proteinExistence type="predicted"/>
<dbReference type="AlphaFoldDB" id="A0A9D1UAY1"/>
<dbReference type="EMBL" id="DXGH01000002">
    <property type="protein sequence ID" value="HIW79981.1"/>
    <property type="molecule type" value="Genomic_DNA"/>
</dbReference>
<gene>
    <name evidence="1" type="ORF">H9742_00400</name>
</gene>
<dbReference type="Pfam" id="PF14070">
    <property type="entry name" value="YjfB_motility"/>
    <property type="match status" value="1"/>
</dbReference>
<name>A0A9D1UAY1_9FIRM</name>
<protein>
    <submittedName>
        <fullName evidence="1">YjfB family protein</fullName>
    </submittedName>
</protein>